<dbReference type="Proteomes" id="UP000077519">
    <property type="component" value="Unassembled WGS sequence"/>
</dbReference>
<sequence length="334" mass="35487">MATTIRKEKDPLRLGVVGTIVLAVVLILGFTYESIPFIGGSSDYHAQFADASGLSVGSEVQIGGVPIGEVHSIELDGDKVDVEFGADTGDIRLSEDTTAAIKVETVLGARFIELANGHSSAELERGATIPVENTASGYDITRSLEEVTERVQKTDTVDLSGALDQVSAVEQQLPENLKDQLVGVQRLSDTVAGRDAELREMLAHASGVTGVLADRSDQIAALMNQGSTLFAALNERSSSIHRILVQSRVIADELTILSRENRETLGPTLTNLDTLVQTLNNNYANIDASLTGLQRYVRQMGDVVGSGPFFGVLLHNILPANLSGQLPGSLGGPR</sequence>
<keyword evidence="1" id="KW-0812">Transmembrane</keyword>
<dbReference type="GO" id="GO:0005576">
    <property type="term" value="C:extracellular region"/>
    <property type="evidence" value="ECO:0007669"/>
    <property type="project" value="TreeGrafter"/>
</dbReference>
<evidence type="ECO:0000259" key="3">
    <source>
        <dbReference type="Pfam" id="PF11887"/>
    </source>
</evidence>
<accession>A0A177YMF8</accession>
<evidence type="ECO:0000259" key="2">
    <source>
        <dbReference type="Pfam" id="PF02470"/>
    </source>
</evidence>
<dbReference type="RefSeq" id="WP_084423570.1">
    <property type="nucleotide sequence ID" value="NZ_LVHI01000005.1"/>
</dbReference>
<evidence type="ECO:0000256" key="1">
    <source>
        <dbReference type="SAM" id="Phobius"/>
    </source>
</evidence>
<comment type="caution">
    <text evidence="4">The sequence shown here is derived from an EMBL/GenBank/DDBJ whole genome shotgun (WGS) entry which is preliminary data.</text>
</comment>
<feature type="domain" description="Mce/MlaD" evidence="2">
    <location>
        <begin position="42"/>
        <end position="116"/>
    </location>
</feature>
<dbReference type="PRINTS" id="PR01782">
    <property type="entry name" value="MCEVIRFACTOR"/>
</dbReference>
<dbReference type="NCBIfam" id="TIGR00996">
    <property type="entry name" value="Mtu_fam_mce"/>
    <property type="match status" value="1"/>
</dbReference>
<dbReference type="Pfam" id="PF11887">
    <property type="entry name" value="Mce4_CUP1"/>
    <property type="match status" value="1"/>
</dbReference>
<dbReference type="PANTHER" id="PTHR33371:SF18">
    <property type="entry name" value="MCE-FAMILY PROTEIN MCE3C"/>
    <property type="match status" value="1"/>
</dbReference>
<keyword evidence="1" id="KW-1133">Transmembrane helix</keyword>
<reference evidence="4 5" key="1">
    <citation type="submission" date="2016-03" db="EMBL/GenBank/DDBJ databases">
        <title>Genome sequence of Rhodococcus kyotonensis KB10.</title>
        <authorList>
            <person name="Jeong H."/>
            <person name="Hong C.E."/>
            <person name="Jo S.H."/>
            <person name="Park J.M."/>
        </authorList>
    </citation>
    <scope>NUCLEOTIDE SEQUENCE [LARGE SCALE GENOMIC DNA]</scope>
    <source>
        <strain evidence="4 5">KB10</strain>
    </source>
</reference>
<dbReference type="AlphaFoldDB" id="A0A177YMF8"/>
<dbReference type="InterPro" id="IPR024516">
    <property type="entry name" value="Mce_C"/>
</dbReference>
<dbReference type="Pfam" id="PF02470">
    <property type="entry name" value="MlaD"/>
    <property type="match status" value="1"/>
</dbReference>
<protein>
    <submittedName>
        <fullName evidence="4">Mammalian cell entry protein</fullName>
    </submittedName>
</protein>
<name>A0A177YMF8_9NOCA</name>
<dbReference type="InterPro" id="IPR052336">
    <property type="entry name" value="MlaD_Phospholipid_Transporter"/>
</dbReference>
<gene>
    <name evidence="4" type="ORF">A3K89_17210</name>
</gene>
<organism evidence="4 5">
    <name type="scientific">Rhodococcoides kyotonense</name>
    <dbReference type="NCBI Taxonomy" id="398843"/>
    <lineage>
        <taxon>Bacteria</taxon>
        <taxon>Bacillati</taxon>
        <taxon>Actinomycetota</taxon>
        <taxon>Actinomycetes</taxon>
        <taxon>Mycobacteriales</taxon>
        <taxon>Nocardiaceae</taxon>
        <taxon>Rhodococcoides</taxon>
    </lineage>
</organism>
<feature type="domain" description="Mammalian cell entry C-terminal" evidence="3">
    <location>
        <begin position="120"/>
        <end position="307"/>
    </location>
</feature>
<keyword evidence="1" id="KW-0472">Membrane</keyword>
<dbReference type="EMBL" id="LVHI01000005">
    <property type="protein sequence ID" value="OAK56218.1"/>
    <property type="molecule type" value="Genomic_DNA"/>
</dbReference>
<feature type="transmembrane region" description="Helical" evidence="1">
    <location>
        <begin position="12"/>
        <end position="32"/>
    </location>
</feature>
<evidence type="ECO:0000313" key="4">
    <source>
        <dbReference type="EMBL" id="OAK56218.1"/>
    </source>
</evidence>
<evidence type="ECO:0000313" key="5">
    <source>
        <dbReference type="Proteomes" id="UP000077519"/>
    </source>
</evidence>
<dbReference type="InterPro" id="IPR005693">
    <property type="entry name" value="Mce"/>
</dbReference>
<keyword evidence="5" id="KW-1185">Reference proteome</keyword>
<dbReference type="PANTHER" id="PTHR33371">
    <property type="entry name" value="INTERMEMBRANE PHOSPHOLIPID TRANSPORT SYSTEM BINDING PROTEIN MLAD-RELATED"/>
    <property type="match status" value="1"/>
</dbReference>
<proteinExistence type="predicted"/>
<dbReference type="InterPro" id="IPR003399">
    <property type="entry name" value="Mce/MlaD"/>
</dbReference>